<keyword evidence="11" id="KW-1185">Reference proteome</keyword>
<proteinExistence type="inferred from homology"/>
<evidence type="ECO:0000256" key="1">
    <source>
        <dbReference type="ARBA" id="ARBA00009805"/>
    </source>
</evidence>
<keyword evidence="2 9" id="KW-0479">Metal-binding</keyword>
<evidence type="ECO:0000256" key="6">
    <source>
        <dbReference type="ARBA" id="ARBA00022884"/>
    </source>
</evidence>
<keyword evidence="5 9" id="KW-0862">Zinc</keyword>
<dbReference type="InterPro" id="IPR018267">
    <property type="entry name" value="Ribosomal_eL37_CS"/>
</dbReference>
<dbReference type="AlphaFoldDB" id="A0ABD3QFI2"/>
<keyword evidence="6 9" id="KW-0694">RNA-binding</keyword>
<dbReference type="InterPro" id="IPR011332">
    <property type="entry name" value="Ribosomal_zn-bd"/>
</dbReference>
<evidence type="ECO:0000313" key="11">
    <source>
        <dbReference type="Proteomes" id="UP001530400"/>
    </source>
</evidence>
<evidence type="ECO:0000256" key="9">
    <source>
        <dbReference type="RuleBase" id="RU000576"/>
    </source>
</evidence>
<sequence length="101" mass="11631">MFCIPLCILQTKGTTSFGKRHNKSHTACRRCGKISYHIQKKTCSSCGYPAKKMRNFNWGEKAKGRRTVGTGRMRYMKTLTRRFKNGFREGTQAKKMTASKE</sequence>
<keyword evidence="7 9" id="KW-0689">Ribosomal protein</keyword>
<evidence type="ECO:0000313" key="10">
    <source>
        <dbReference type="EMBL" id="KAL3798511.1"/>
    </source>
</evidence>
<dbReference type="PANTHER" id="PTHR10768:SF0">
    <property type="entry name" value="RIBOSOMAL PROTEIN L37"/>
    <property type="match status" value="1"/>
</dbReference>
<dbReference type="Proteomes" id="UP001530400">
    <property type="component" value="Unassembled WGS sequence"/>
</dbReference>
<dbReference type="PROSITE" id="PS01077">
    <property type="entry name" value="RIBOSOMAL_L37E"/>
    <property type="match status" value="1"/>
</dbReference>
<name>A0ABD3QFI2_9STRA</name>
<dbReference type="HAMAP" id="MF_00547">
    <property type="entry name" value="Ribosomal_eL37"/>
    <property type="match status" value="1"/>
</dbReference>
<keyword evidence="3 9" id="KW-0699">rRNA-binding</keyword>
<dbReference type="Pfam" id="PF01907">
    <property type="entry name" value="Ribosomal_L37e"/>
    <property type="match status" value="1"/>
</dbReference>
<dbReference type="InterPro" id="IPR011331">
    <property type="entry name" value="Ribosomal_eL37/eL43"/>
</dbReference>
<dbReference type="EMBL" id="JALLPJ020000214">
    <property type="protein sequence ID" value="KAL3798511.1"/>
    <property type="molecule type" value="Genomic_DNA"/>
</dbReference>
<dbReference type="InterPro" id="IPR001569">
    <property type="entry name" value="Ribosomal_eL37"/>
</dbReference>
<keyword evidence="4" id="KW-0863">Zinc-finger</keyword>
<dbReference type="GO" id="GO:0008270">
    <property type="term" value="F:zinc ion binding"/>
    <property type="evidence" value="ECO:0007669"/>
    <property type="project" value="UniProtKB-KW"/>
</dbReference>
<evidence type="ECO:0000256" key="8">
    <source>
        <dbReference type="ARBA" id="ARBA00023274"/>
    </source>
</evidence>
<reference evidence="10 11" key="1">
    <citation type="submission" date="2024-10" db="EMBL/GenBank/DDBJ databases">
        <title>Updated reference genomes for cyclostephanoid diatoms.</title>
        <authorList>
            <person name="Roberts W.R."/>
            <person name="Alverson A.J."/>
        </authorList>
    </citation>
    <scope>NUCLEOTIDE SEQUENCE [LARGE SCALE GENOMIC DNA]</scope>
    <source>
        <strain evidence="10 11">AJA010-31</strain>
    </source>
</reference>
<keyword evidence="8 9" id="KW-0687">Ribonucleoprotein</keyword>
<comment type="similarity">
    <text evidence="1 9">Belongs to the eukaryotic ribosomal protein eL37 family.</text>
</comment>
<dbReference type="SUPFAM" id="SSF57829">
    <property type="entry name" value="Zn-binding ribosomal proteins"/>
    <property type="match status" value="1"/>
</dbReference>
<evidence type="ECO:0000256" key="3">
    <source>
        <dbReference type="ARBA" id="ARBA00022730"/>
    </source>
</evidence>
<dbReference type="GO" id="GO:0005840">
    <property type="term" value="C:ribosome"/>
    <property type="evidence" value="ECO:0007669"/>
    <property type="project" value="UniProtKB-KW"/>
</dbReference>
<dbReference type="GO" id="GO:1990904">
    <property type="term" value="C:ribonucleoprotein complex"/>
    <property type="evidence" value="ECO:0007669"/>
    <property type="project" value="UniProtKB-KW"/>
</dbReference>
<accession>A0ABD3QFI2</accession>
<comment type="caution">
    <text evidence="10">The sequence shown here is derived from an EMBL/GenBank/DDBJ whole genome shotgun (WGS) entry which is preliminary data.</text>
</comment>
<evidence type="ECO:0000256" key="2">
    <source>
        <dbReference type="ARBA" id="ARBA00022723"/>
    </source>
</evidence>
<comment type="function">
    <text evidence="9">Component of the large ribosomal subunit. The ribosome is a large ribonucleoprotein complex responsible for the synthesis of proteins in the cell.</text>
</comment>
<evidence type="ECO:0000256" key="4">
    <source>
        <dbReference type="ARBA" id="ARBA00022771"/>
    </source>
</evidence>
<dbReference type="GO" id="GO:0019843">
    <property type="term" value="F:rRNA binding"/>
    <property type="evidence" value="ECO:0007669"/>
    <property type="project" value="UniProtKB-KW"/>
</dbReference>
<dbReference type="Gene3D" id="2.20.25.30">
    <property type="match status" value="1"/>
</dbReference>
<evidence type="ECO:0000256" key="5">
    <source>
        <dbReference type="ARBA" id="ARBA00022833"/>
    </source>
</evidence>
<protein>
    <recommendedName>
        <fullName evidence="9">Ribosomal protein L37</fullName>
    </recommendedName>
</protein>
<evidence type="ECO:0000256" key="7">
    <source>
        <dbReference type="ARBA" id="ARBA00022980"/>
    </source>
</evidence>
<dbReference type="FunFam" id="2.20.25.30:FF:000001">
    <property type="entry name" value="Ribosomal protein L37"/>
    <property type="match status" value="1"/>
</dbReference>
<gene>
    <name evidence="10" type="ORF">ACHAWO_002610</name>
</gene>
<organism evidence="10 11">
    <name type="scientific">Cyclotella atomus</name>
    <dbReference type="NCBI Taxonomy" id="382360"/>
    <lineage>
        <taxon>Eukaryota</taxon>
        <taxon>Sar</taxon>
        <taxon>Stramenopiles</taxon>
        <taxon>Ochrophyta</taxon>
        <taxon>Bacillariophyta</taxon>
        <taxon>Coscinodiscophyceae</taxon>
        <taxon>Thalassiosirophycidae</taxon>
        <taxon>Stephanodiscales</taxon>
        <taxon>Stephanodiscaceae</taxon>
        <taxon>Cyclotella</taxon>
    </lineage>
</organism>
<dbReference type="PANTHER" id="PTHR10768">
    <property type="entry name" value="60S RIBOSOMAL PROTEIN L37"/>
    <property type="match status" value="1"/>
</dbReference>